<keyword evidence="3" id="KW-1185">Reference proteome</keyword>
<evidence type="ECO:0000256" key="1">
    <source>
        <dbReference type="SAM" id="Phobius"/>
    </source>
</evidence>
<dbReference type="Proteomes" id="UP000434639">
    <property type="component" value="Unassembled WGS sequence"/>
</dbReference>
<comment type="caution">
    <text evidence="2">The sequence shown here is derived from an EMBL/GenBank/DDBJ whole genome shotgun (WGS) entry which is preliminary data.</text>
</comment>
<name>A0A7X2V3J9_9BACI</name>
<reference evidence="2 3" key="1">
    <citation type="journal article" date="2017" name="Int. J. Syst. Evol. Microbiol.">
        <title>Bacillus mangrovi sp. nov., isolated from a sediment sample from a mangrove forest.</title>
        <authorList>
            <person name="Gupta V."/>
            <person name="Singh P.K."/>
            <person name="Korpole S."/>
            <person name="Tanuku N.R.S."/>
            <person name="Pinnaka A.K."/>
        </authorList>
    </citation>
    <scope>NUCLEOTIDE SEQUENCE [LARGE SCALE GENOMIC DNA]</scope>
    <source>
        <strain evidence="2 3">KCTC 33872</strain>
    </source>
</reference>
<organism evidence="2 3">
    <name type="scientific">Metabacillus mangrovi</name>
    <dbReference type="NCBI Taxonomy" id="1491830"/>
    <lineage>
        <taxon>Bacteria</taxon>
        <taxon>Bacillati</taxon>
        <taxon>Bacillota</taxon>
        <taxon>Bacilli</taxon>
        <taxon>Bacillales</taxon>
        <taxon>Bacillaceae</taxon>
        <taxon>Metabacillus</taxon>
    </lineage>
</organism>
<keyword evidence="1" id="KW-1133">Transmembrane helix</keyword>
<dbReference type="Pfam" id="PF09577">
    <property type="entry name" value="Spore_YpjB"/>
    <property type="match status" value="1"/>
</dbReference>
<evidence type="ECO:0000313" key="2">
    <source>
        <dbReference type="EMBL" id="MTH52154.1"/>
    </source>
</evidence>
<protein>
    <submittedName>
        <fullName evidence="2">Sporulation protein YpjB</fullName>
    </submittedName>
</protein>
<feature type="transmembrane region" description="Helical" evidence="1">
    <location>
        <begin position="231"/>
        <end position="251"/>
    </location>
</feature>
<gene>
    <name evidence="2" type="primary">ypjB</name>
    <name evidence="2" type="ORF">GKZ89_01960</name>
</gene>
<sequence>MIGGGTNMKRWTACIVILLFLFSGSKVKAEEPPDRWKSLSETSYSAFQLAKQGRIEDSLKVLNYFSRQFQDQGSNSSVSGRTVRTISSVHQNAVDALMNMNSGEEDKVRAVTQFHMVVDAAFTENEPLWSSAEPSIMAAFQNMKKDAAGEAAAFEQDWNEFLGFYELIYPSVSVDVPPDQIRKVDALITSGKNQWVESGSEKEKVEHLTAMESEFQQLFDRVKKDESDPSLIWVIISTGGIIISTLFYAGWRKFKGEKQGEREREQ</sequence>
<dbReference type="EMBL" id="WMIB01000001">
    <property type="protein sequence ID" value="MTH52154.1"/>
    <property type="molecule type" value="Genomic_DNA"/>
</dbReference>
<proteinExistence type="predicted"/>
<dbReference type="NCBIfam" id="TIGR02878">
    <property type="entry name" value="spore_ypjB"/>
    <property type="match status" value="1"/>
</dbReference>
<evidence type="ECO:0000313" key="3">
    <source>
        <dbReference type="Proteomes" id="UP000434639"/>
    </source>
</evidence>
<dbReference type="AlphaFoldDB" id="A0A7X2V3J9"/>
<keyword evidence="1" id="KW-0812">Transmembrane</keyword>
<dbReference type="InterPro" id="IPR014231">
    <property type="entry name" value="Spore_YpjB"/>
</dbReference>
<accession>A0A7X2V3J9</accession>
<dbReference type="OrthoDB" id="2988195at2"/>
<keyword evidence="1" id="KW-0472">Membrane</keyword>